<comment type="caution">
    <text evidence="1">The sequence shown here is derived from an EMBL/GenBank/DDBJ whole genome shotgun (WGS) entry which is preliminary data.</text>
</comment>
<proteinExistence type="predicted"/>
<evidence type="ECO:0000313" key="1">
    <source>
        <dbReference type="EMBL" id="MPN48775.1"/>
    </source>
</evidence>
<sequence length="46" mass="5590">MVLFDPHLLKRTQRYAFMLNDCEHDFNNIGKFLNIIILVILVEFFF</sequence>
<dbReference type="EMBL" id="VSSQ01111405">
    <property type="protein sequence ID" value="MPN48775.1"/>
    <property type="molecule type" value="Genomic_DNA"/>
</dbReference>
<gene>
    <name evidence="1" type="ORF">SDC9_196387</name>
</gene>
<protein>
    <submittedName>
        <fullName evidence="1">Uncharacterized protein</fullName>
    </submittedName>
</protein>
<reference evidence="1" key="1">
    <citation type="submission" date="2019-08" db="EMBL/GenBank/DDBJ databases">
        <authorList>
            <person name="Kucharzyk K."/>
            <person name="Murdoch R.W."/>
            <person name="Higgins S."/>
            <person name="Loffler F."/>
        </authorList>
    </citation>
    <scope>NUCLEOTIDE SEQUENCE</scope>
</reference>
<accession>A0A645IBW8</accession>
<organism evidence="1">
    <name type="scientific">bioreactor metagenome</name>
    <dbReference type="NCBI Taxonomy" id="1076179"/>
    <lineage>
        <taxon>unclassified sequences</taxon>
        <taxon>metagenomes</taxon>
        <taxon>ecological metagenomes</taxon>
    </lineage>
</organism>
<dbReference type="AlphaFoldDB" id="A0A645IBW8"/>
<name>A0A645IBW8_9ZZZZ</name>